<dbReference type="EMBL" id="CAXJRC010000041">
    <property type="protein sequence ID" value="CAL2107622.1"/>
    <property type="molecule type" value="Genomic_DNA"/>
</dbReference>
<sequence length="245" mass="27287">MTKKLIALLLFVTTISMAQEKALLRLNYEKGDAFVVKMKMNQVVEGAMEMNIGMNMEMDIKDVQDGVYSSEMSFKNTSIDMIMAGQTMSYNSDMKEEEMDPFAKGAHGQMKTLLETVAMFKYNEFGEITETKIISGSGDVSKFKENNNSIVYPKEAVTVGMEWKDSKTTSEGVNTNFVYKVTSIKKDKVLLDVTGTVGGIAKGDIKGTATIDRATGTIDIMDILMNMDIMEKKMKSNIKITTEKK</sequence>
<evidence type="ECO:0000313" key="2">
    <source>
        <dbReference type="EMBL" id="CAL2107622.1"/>
    </source>
</evidence>
<protein>
    <recommendedName>
        <fullName evidence="4">Lipid/polyisoprenoid-binding YceI-like domain-containing protein</fullName>
    </recommendedName>
</protein>
<dbReference type="RefSeq" id="WP_348739236.1">
    <property type="nucleotide sequence ID" value="NZ_CAXJRC010000041.1"/>
</dbReference>
<gene>
    <name evidence="2" type="ORF">T190115A13A_40144</name>
</gene>
<keyword evidence="1" id="KW-0732">Signal</keyword>
<evidence type="ECO:0000256" key="1">
    <source>
        <dbReference type="SAM" id="SignalP"/>
    </source>
</evidence>
<keyword evidence="3" id="KW-1185">Reference proteome</keyword>
<feature type="signal peptide" evidence="1">
    <location>
        <begin position="1"/>
        <end position="18"/>
    </location>
</feature>
<comment type="caution">
    <text evidence="2">The sequence shown here is derived from an EMBL/GenBank/DDBJ whole genome shotgun (WGS) entry which is preliminary data.</text>
</comment>
<evidence type="ECO:0000313" key="3">
    <source>
        <dbReference type="Proteomes" id="UP001497602"/>
    </source>
</evidence>
<accession>A0ABM9PPF7</accession>
<proteinExistence type="predicted"/>
<reference evidence="2 3" key="1">
    <citation type="submission" date="2024-05" db="EMBL/GenBank/DDBJ databases">
        <authorList>
            <person name="Duchaud E."/>
        </authorList>
    </citation>
    <scope>NUCLEOTIDE SEQUENCE [LARGE SCALE GENOMIC DNA]</scope>
    <source>
        <strain evidence="2">Ena-SAMPLE-TAB-13-05-2024-13:56:06:370-140305</strain>
    </source>
</reference>
<dbReference type="Proteomes" id="UP001497602">
    <property type="component" value="Unassembled WGS sequence"/>
</dbReference>
<name>A0ABM9PPF7_9FLAO</name>
<feature type="chain" id="PRO_5045392432" description="Lipid/polyisoprenoid-binding YceI-like domain-containing protein" evidence="1">
    <location>
        <begin position="19"/>
        <end position="245"/>
    </location>
</feature>
<organism evidence="2 3">
    <name type="scientific">Tenacibaculum vairaonense</name>
    <dbReference type="NCBI Taxonomy" id="3137860"/>
    <lineage>
        <taxon>Bacteria</taxon>
        <taxon>Pseudomonadati</taxon>
        <taxon>Bacteroidota</taxon>
        <taxon>Flavobacteriia</taxon>
        <taxon>Flavobacteriales</taxon>
        <taxon>Flavobacteriaceae</taxon>
        <taxon>Tenacibaculum</taxon>
    </lineage>
</organism>
<evidence type="ECO:0008006" key="4">
    <source>
        <dbReference type="Google" id="ProtNLM"/>
    </source>
</evidence>